<dbReference type="RefSeq" id="WP_226543052.1">
    <property type="nucleotide sequence ID" value="NZ_CP129013.1"/>
</dbReference>
<evidence type="ECO:0000313" key="3">
    <source>
        <dbReference type="Proteomes" id="UP001197974"/>
    </source>
</evidence>
<organism evidence="2 3">
    <name type="scientific">Bacillus carboniphilus</name>
    <dbReference type="NCBI Taxonomy" id="86663"/>
    <lineage>
        <taxon>Bacteria</taxon>
        <taxon>Bacillati</taxon>
        <taxon>Bacillota</taxon>
        <taxon>Bacilli</taxon>
        <taxon>Bacillales</taxon>
        <taxon>Bacillaceae</taxon>
        <taxon>Bacillus</taxon>
    </lineage>
</organism>
<accession>A0ABY9JT70</accession>
<protein>
    <submittedName>
        <fullName evidence="2">Uncharacterized protein</fullName>
    </submittedName>
</protein>
<reference evidence="2 3" key="1">
    <citation type="submission" date="2023-06" db="EMBL/GenBank/DDBJ databases">
        <title>Five Gram-positive bacteria isolated from mangrove sediments in Shenzhen, Guangdong, China.</title>
        <authorList>
            <person name="Yu S."/>
            <person name="Zheng W."/>
            <person name="Huang Y."/>
        </authorList>
    </citation>
    <scope>NUCLEOTIDE SEQUENCE [LARGE SCALE GENOMIC DNA]</scope>
    <source>
        <strain evidence="2 3">SaN35-3</strain>
    </source>
</reference>
<keyword evidence="3" id="KW-1185">Reference proteome</keyword>
<sequence>MIFLMSLLVYASEFFTDEDLFPGPLLMFSVTILPVIGLVASLKSKGIIKVIGIIGNSFILVWAVILPTIVTTFFWNQP</sequence>
<evidence type="ECO:0000313" key="2">
    <source>
        <dbReference type="EMBL" id="WLR41612.1"/>
    </source>
</evidence>
<feature type="transmembrane region" description="Helical" evidence="1">
    <location>
        <begin position="21"/>
        <end position="41"/>
    </location>
</feature>
<proteinExistence type="predicted"/>
<dbReference type="EMBL" id="CP129013">
    <property type="protein sequence ID" value="WLR41612.1"/>
    <property type="molecule type" value="Genomic_DNA"/>
</dbReference>
<feature type="transmembrane region" description="Helical" evidence="1">
    <location>
        <begin position="53"/>
        <end position="75"/>
    </location>
</feature>
<gene>
    <name evidence="2" type="ORF">LC087_12060</name>
</gene>
<dbReference type="Proteomes" id="UP001197974">
    <property type="component" value="Chromosome"/>
</dbReference>
<name>A0ABY9JT70_9BACI</name>
<keyword evidence="1" id="KW-1133">Transmembrane helix</keyword>
<evidence type="ECO:0000256" key="1">
    <source>
        <dbReference type="SAM" id="Phobius"/>
    </source>
</evidence>
<keyword evidence="1" id="KW-0812">Transmembrane</keyword>
<keyword evidence="1" id="KW-0472">Membrane</keyword>